<feature type="region of interest" description="Disordered" evidence="1">
    <location>
        <begin position="1"/>
        <end position="34"/>
    </location>
</feature>
<protein>
    <submittedName>
        <fullName evidence="2">DUF4276 family protein</fullName>
    </submittedName>
</protein>
<accession>A0ABV4ZK01</accession>
<evidence type="ECO:0000256" key="1">
    <source>
        <dbReference type="SAM" id="MobiDB-lite"/>
    </source>
</evidence>
<dbReference type="InterPro" id="IPR025455">
    <property type="entry name" value="DUF4276"/>
</dbReference>
<dbReference type="Pfam" id="PF14103">
    <property type="entry name" value="DUF4276"/>
    <property type="match status" value="1"/>
</dbReference>
<proteinExistence type="predicted"/>
<keyword evidence="3" id="KW-1185">Reference proteome</keyword>
<dbReference type="EMBL" id="JBHGBT010000006">
    <property type="protein sequence ID" value="MFB4194462.1"/>
    <property type="molecule type" value="Genomic_DNA"/>
</dbReference>
<gene>
    <name evidence="2" type="ORF">ACE11A_08875</name>
</gene>
<dbReference type="RefSeq" id="WP_375062478.1">
    <property type="nucleotide sequence ID" value="NZ_JBHGBT010000006.1"/>
</dbReference>
<reference evidence="2 3" key="1">
    <citation type="submission" date="2024-09" db="EMBL/GenBank/DDBJ databases">
        <title>Draft genome sequence of multifaceted antimicrobials producing Streptomyces sp. strain FH1.</title>
        <authorList>
            <person name="Hassan F."/>
            <person name="Ali H."/>
            <person name="Hassan N."/>
            <person name="Nawaz A."/>
        </authorList>
    </citation>
    <scope>NUCLEOTIDE SEQUENCE [LARGE SCALE GENOMIC DNA]</scope>
    <source>
        <strain evidence="2 3">FH1</strain>
    </source>
</reference>
<sequence length="79" mass="8661">MEGTTEERLVERVDRAGGPELTNDGPSTAPSKRIQKAYPAYRKVVDGPDAIELLGLSELRAVCPHLDQWLKRLESNGTG</sequence>
<dbReference type="Proteomes" id="UP001577267">
    <property type="component" value="Unassembled WGS sequence"/>
</dbReference>
<comment type="caution">
    <text evidence="2">The sequence shown here is derived from an EMBL/GenBank/DDBJ whole genome shotgun (WGS) entry which is preliminary data.</text>
</comment>
<organism evidence="2 3">
    <name type="scientific">Streptomyces carpaticus</name>
    <dbReference type="NCBI Taxonomy" id="285558"/>
    <lineage>
        <taxon>Bacteria</taxon>
        <taxon>Bacillati</taxon>
        <taxon>Actinomycetota</taxon>
        <taxon>Actinomycetes</taxon>
        <taxon>Kitasatosporales</taxon>
        <taxon>Streptomycetaceae</taxon>
        <taxon>Streptomyces</taxon>
    </lineage>
</organism>
<evidence type="ECO:0000313" key="3">
    <source>
        <dbReference type="Proteomes" id="UP001577267"/>
    </source>
</evidence>
<evidence type="ECO:0000313" key="2">
    <source>
        <dbReference type="EMBL" id="MFB4194462.1"/>
    </source>
</evidence>
<name>A0ABV4ZK01_9ACTN</name>
<feature type="compositionally biased region" description="Basic and acidic residues" evidence="1">
    <location>
        <begin position="1"/>
        <end position="17"/>
    </location>
</feature>